<dbReference type="EMBL" id="CM055729">
    <property type="protein sequence ID" value="KAJ8014670.1"/>
    <property type="molecule type" value="Genomic_DNA"/>
</dbReference>
<dbReference type="Proteomes" id="UP001157502">
    <property type="component" value="Chromosome 2"/>
</dbReference>
<proteinExistence type="predicted"/>
<organism evidence="1 2">
    <name type="scientific">Dallia pectoralis</name>
    <name type="common">Alaska blackfish</name>
    <dbReference type="NCBI Taxonomy" id="75939"/>
    <lineage>
        <taxon>Eukaryota</taxon>
        <taxon>Metazoa</taxon>
        <taxon>Chordata</taxon>
        <taxon>Craniata</taxon>
        <taxon>Vertebrata</taxon>
        <taxon>Euteleostomi</taxon>
        <taxon>Actinopterygii</taxon>
        <taxon>Neopterygii</taxon>
        <taxon>Teleostei</taxon>
        <taxon>Protacanthopterygii</taxon>
        <taxon>Esociformes</taxon>
        <taxon>Umbridae</taxon>
        <taxon>Dallia</taxon>
    </lineage>
</organism>
<gene>
    <name evidence="1" type="ORF">DPEC_G00018070</name>
</gene>
<protein>
    <submittedName>
        <fullName evidence="1">Uncharacterized protein</fullName>
    </submittedName>
</protein>
<comment type="caution">
    <text evidence="1">The sequence shown here is derived from an EMBL/GenBank/DDBJ whole genome shotgun (WGS) entry which is preliminary data.</text>
</comment>
<evidence type="ECO:0000313" key="2">
    <source>
        <dbReference type="Proteomes" id="UP001157502"/>
    </source>
</evidence>
<evidence type="ECO:0000313" key="1">
    <source>
        <dbReference type="EMBL" id="KAJ8014670.1"/>
    </source>
</evidence>
<name>A0ACC2HG25_DALPE</name>
<accession>A0ACC2HG25</accession>
<keyword evidence="2" id="KW-1185">Reference proteome</keyword>
<sequence>MKRRTKEKVAYNRGQSRRTGSGPPEIDELTPIEVVVQQTLIAKQLEGVDGIDTAEISVEIEALEEQLEPPGLSRPPVQPALSQHPAGRVNDIDKKGC</sequence>
<reference evidence="1" key="1">
    <citation type="submission" date="2021-05" db="EMBL/GenBank/DDBJ databases">
        <authorList>
            <person name="Pan Q."/>
            <person name="Jouanno E."/>
            <person name="Zahm M."/>
            <person name="Klopp C."/>
            <person name="Cabau C."/>
            <person name="Louis A."/>
            <person name="Berthelot C."/>
            <person name="Parey E."/>
            <person name="Roest Crollius H."/>
            <person name="Montfort J."/>
            <person name="Robinson-Rechavi M."/>
            <person name="Bouchez O."/>
            <person name="Lampietro C."/>
            <person name="Lopez Roques C."/>
            <person name="Donnadieu C."/>
            <person name="Postlethwait J."/>
            <person name="Bobe J."/>
            <person name="Dillon D."/>
            <person name="Chandos A."/>
            <person name="von Hippel F."/>
            <person name="Guiguen Y."/>
        </authorList>
    </citation>
    <scope>NUCLEOTIDE SEQUENCE</scope>
    <source>
        <strain evidence="1">YG-Jan2019</strain>
    </source>
</reference>